<name>A0A4Z1FXR3_9HELO</name>
<dbReference type="PANTHER" id="PTHR42791">
    <property type="entry name" value="GNAT FAMILY ACETYLTRANSFERASE"/>
    <property type="match status" value="1"/>
</dbReference>
<reference evidence="1 2" key="1">
    <citation type="submission" date="2017-12" db="EMBL/GenBank/DDBJ databases">
        <title>Comparative genomics of Botrytis spp.</title>
        <authorList>
            <person name="Valero-Jimenez C.A."/>
            <person name="Tapia P."/>
            <person name="Veloso J."/>
            <person name="Silva-Moreno E."/>
            <person name="Staats M."/>
            <person name="Valdes J.H."/>
            <person name="Van Kan J.A.L."/>
        </authorList>
    </citation>
    <scope>NUCLEOTIDE SEQUENCE [LARGE SCALE GENOMIC DNA]</scope>
    <source>
        <strain evidence="1 2">Bp0003</strain>
    </source>
</reference>
<dbReference type="Proteomes" id="UP000297910">
    <property type="component" value="Unassembled WGS sequence"/>
</dbReference>
<dbReference type="InterPro" id="IPR052523">
    <property type="entry name" value="Trichothecene_AcTrans"/>
</dbReference>
<dbReference type="SUPFAM" id="SSF55729">
    <property type="entry name" value="Acyl-CoA N-acyltransferases (Nat)"/>
    <property type="match status" value="1"/>
</dbReference>
<comment type="caution">
    <text evidence="1">The sequence shown here is derived from an EMBL/GenBank/DDBJ whole genome shotgun (WGS) entry which is preliminary data.</text>
</comment>
<keyword evidence="2" id="KW-1185">Reference proteome</keyword>
<evidence type="ECO:0000313" key="1">
    <source>
        <dbReference type="EMBL" id="TGO26567.1"/>
    </source>
</evidence>
<dbReference type="Gene3D" id="3.40.630.30">
    <property type="match status" value="1"/>
</dbReference>
<sequence length="219" mass="25066">MSPTYTLHEVTTRAESDAIVDLAWIAWYEPYISSFQLFHPVHGPTAQDREAAVLADKERAWNTHLAYKKGVSHWICVVDQSSGEVIGACQWLIFTETPWPNELPKIVATWWPEGKGRSFATEFVRQCYTPRQQWMNRPHILHPKYRGKGVGTLLMDWGTDMADKLRPVGGVFEEGKPQTPWQVDQMLAKKSKSDVKFPVMKAWPIGRSDQPIKFVLVNS</sequence>
<accession>A0A4Z1FXR3</accession>
<dbReference type="InterPro" id="IPR016181">
    <property type="entry name" value="Acyl_CoA_acyltransferase"/>
</dbReference>
<protein>
    <recommendedName>
        <fullName evidence="3">N-acetyltransferase domain-containing protein</fullName>
    </recommendedName>
</protein>
<evidence type="ECO:0008006" key="3">
    <source>
        <dbReference type="Google" id="ProtNLM"/>
    </source>
</evidence>
<dbReference type="EMBL" id="PQXI01000057">
    <property type="protein sequence ID" value="TGO26567.1"/>
    <property type="molecule type" value="Genomic_DNA"/>
</dbReference>
<dbReference type="PANTHER" id="PTHR42791:SF5">
    <property type="entry name" value="HYPOTHETICAL ACETYLTRANSFERASE (EUROFUNG)"/>
    <property type="match status" value="1"/>
</dbReference>
<proteinExistence type="predicted"/>
<organism evidence="1 2">
    <name type="scientific">Botrytis paeoniae</name>
    <dbReference type="NCBI Taxonomy" id="278948"/>
    <lineage>
        <taxon>Eukaryota</taxon>
        <taxon>Fungi</taxon>
        <taxon>Dikarya</taxon>
        <taxon>Ascomycota</taxon>
        <taxon>Pezizomycotina</taxon>
        <taxon>Leotiomycetes</taxon>
        <taxon>Helotiales</taxon>
        <taxon>Sclerotiniaceae</taxon>
        <taxon>Botrytis</taxon>
    </lineage>
</organism>
<gene>
    <name evidence="1" type="ORF">BPAE_0057g00430</name>
</gene>
<dbReference type="CDD" id="cd04301">
    <property type="entry name" value="NAT_SF"/>
    <property type="match status" value="1"/>
</dbReference>
<evidence type="ECO:0000313" key="2">
    <source>
        <dbReference type="Proteomes" id="UP000297910"/>
    </source>
</evidence>
<dbReference type="AlphaFoldDB" id="A0A4Z1FXR3"/>